<dbReference type="Proteomes" id="UP000037035">
    <property type="component" value="Unassembled WGS sequence"/>
</dbReference>
<proteinExistence type="predicted"/>
<feature type="transmembrane region" description="Helical" evidence="1">
    <location>
        <begin position="348"/>
        <end position="373"/>
    </location>
</feature>
<evidence type="ECO:0000313" key="2">
    <source>
        <dbReference type="EMBL" id="KNZ52642.1"/>
    </source>
</evidence>
<accession>A0A0L6UWK7</accession>
<evidence type="ECO:0000313" key="3">
    <source>
        <dbReference type="Proteomes" id="UP000037035"/>
    </source>
</evidence>
<dbReference type="EMBL" id="LAVV01008495">
    <property type="protein sequence ID" value="KNZ52642.1"/>
    <property type="molecule type" value="Genomic_DNA"/>
</dbReference>
<comment type="caution">
    <text evidence="2">The sequence shown here is derived from an EMBL/GenBank/DDBJ whole genome shotgun (WGS) entry which is preliminary data.</text>
</comment>
<gene>
    <name evidence="2" type="ORF">VP01_3494g1</name>
</gene>
<keyword evidence="3" id="KW-1185">Reference proteome</keyword>
<feature type="transmembrane region" description="Helical" evidence="1">
    <location>
        <begin position="88"/>
        <end position="106"/>
    </location>
</feature>
<keyword evidence="1" id="KW-0812">Transmembrane</keyword>
<organism evidence="2 3">
    <name type="scientific">Puccinia sorghi</name>
    <dbReference type="NCBI Taxonomy" id="27349"/>
    <lineage>
        <taxon>Eukaryota</taxon>
        <taxon>Fungi</taxon>
        <taxon>Dikarya</taxon>
        <taxon>Basidiomycota</taxon>
        <taxon>Pucciniomycotina</taxon>
        <taxon>Pucciniomycetes</taxon>
        <taxon>Pucciniales</taxon>
        <taxon>Pucciniaceae</taxon>
        <taxon>Puccinia</taxon>
    </lineage>
</organism>
<sequence>MKAWLNHFWRIVGVTTEDSWEFLHVNCRQLSKFFFAVFSPHLSQNQSPHPHSLSCFLYTKSAIDGGKLKFQRLWLGRKILPIFPKKKIPILYCFILLFLSLFYFPFVQSDKVYSQNEFISLPVHVLLNFWLSKPKSLMGGIKKFQKVTEIIEEDNWIGSRWCGKRGKRSNGIWLRMKLNKNNLDMISVQTRKTRQKRAIITLGKDKLNRKNKYIIDRKGHIRIILFYYNVDHSKKSGKQKIDERGRVEISIGLHHLHNFMNFLRPPIMKCSLMSPVIRCLLIGPGASRDTYKKLFKFSRIQLNSHTDCWQVFMSIEITPKYGYISMNNIGVYYIIKHFKELGGNIQNICVILLLVTLFITSVILFLHQIVLLLVYSKCLFLATHNSTSISFILFKLFLGCSIKSITEKNRFLVYNVLLLTHTGAEFNSHSTHFEIMDFWYIVILFDIHRKIIIFKNFFNSVLFHKLHEKVQEFITWNVQFLGIQCASKPVKTTLKYSLHSPNGN</sequence>
<keyword evidence="1" id="KW-0472">Membrane</keyword>
<feature type="transmembrane region" description="Helical" evidence="1">
    <location>
        <begin position="379"/>
        <end position="398"/>
    </location>
</feature>
<dbReference type="AlphaFoldDB" id="A0A0L6UWK7"/>
<protein>
    <submittedName>
        <fullName evidence="2">Uncharacterized protein</fullName>
    </submittedName>
</protein>
<name>A0A0L6UWK7_9BASI</name>
<keyword evidence="1" id="KW-1133">Transmembrane helix</keyword>
<reference evidence="2 3" key="1">
    <citation type="submission" date="2015-08" db="EMBL/GenBank/DDBJ databases">
        <title>Next Generation Sequencing and Analysis of the Genome of Puccinia sorghi L Schw, the Causal Agent of Maize Common Rust.</title>
        <authorList>
            <person name="Rochi L."/>
            <person name="Burguener G."/>
            <person name="Darino M."/>
            <person name="Turjanski A."/>
            <person name="Kreff E."/>
            <person name="Dieguez M.J."/>
            <person name="Sacco F."/>
        </authorList>
    </citation>
    <scope>NUCLEOTIDE SEQUENCE [LARGE SCALE GENOMIC DNA]</scope>
    <source>
        <strain evidence="2 3">RO10H11247</strain>
    </source>
</reference>
<evidence type="ECO:0000256" key="1">
    <source>
        <dbReference type="SAM" id="Phobius"/>
    </source>
</evidence>
<dbReference type="VEuPathDB" id="FungiDB:VP01_3494g1"/>